<dbReference type="InterPro" id="IPR050463">
    <property type="entry name" value="Gfo/Idh/MocA_oxidrdct_glycsds"/>
</dbReference>
<proteinExistence type="predicted"/>
<dbReference type="InterPro" id="IPR055170">
    <property type="entry name" value="GFO_IDH_MocA-like_dom"/>
</dbReference>
<dbReference type="Gene3D" id="3.40.50.720">
    <property type="entry name" value="NAD(P)-binding Rossmann-like Domain"/>
    <property type="match status" value="1"/>
</dbReference>
<keyword evidence="2" id="KW-0520">NAD</keyword>
<reference evidence="4 5" key="1">
    <citation type="submission" date="2023-07" db="EMBL/GenBank/DDBJ databases">
        <title>Sequencing the genomes of 1000 actinobacteria strains.</title>
        <authorList>
            <person name="Klenk H.-P."/>
        </authorList>
    </citation>
    <scope>NUCLEOTIDE SEQUENCE [LARGE SCALE GENOMIC DNA]</scope>
    <source>
        <strain evidence="4 5">DSM 14785</strain>
    </source>
</reference>
<dbReference type="SUPFAM" id="SSF51735">
    <property type="entry name" value="NAD(P)-binding Rossmann-fold domains"/>
    <property type="match status" value="1"/>
</dbReference>
<dbReference type="Proteomes" id="UP001240250">
    <property type="component" value="Unassembled WGS sequence"/>
</dbReference>
<dbReference type="Gene3D" id="3.30.360.10">
    <property type="entry name" value="Dihydrodipicolinate Reductase, domain 2"/>
    <property type="match status" value="1"/>
</dbReference>
<keyword evidence="1" id="KW-0560">Oxidoreductase</keyword>
<sequence length="368" mass="39076">MSTVSGAAYAPEPVPAPVVGPGEFPFAAVGLDHGHVYGMCEGLVGAGGTLTWVWDPDPAKVERFRARFPQARAARSEDEVLADPAVRLVAGAAVPSERCALGLRVIAAGKDYFTDKAPLTTLDQLAAAREATARTGLKYAVYYSERIHVEAAVLAGQLVERGAIGRVVQVLALGPHRLGSGRPDWFFDRARYGGILCDIGSHNMEQMLHFTGASGGTVVNASIANYANPLTPGLDDFGDANVVLDNGATGYCRVDWFTPDGLRTWGDGRTVLLGTDGYIELRKFVNVGTDEGPGHVFLVDGTSEHHLVTRGDVGYPFFGLLIRDCLERTETAMTQEHAFAAAELSIRAQLGARDLTPGPGRGTDRAGA</sequence>
<dbReference type="SUPFAM" id="SSF55347">
    <property type="entry name" value="Glyceraldehyde-3-phosphate dehydrogenase-like, C-terminal domain"/>
    <property type="match status" value="1"/>
</dbReference>
<protein>
    <submittedName>
        <fullName evidence="4">Dehydrogenase</fullName>
    </submittedName>
</protein>
<dbReference type="RefSeq" id="WP_070320488.1">
    <property type="nucleotide sequence ID" value="NZ_JAUSVM010000001.1"/>
</dbReference>
<dbReference type="PANTHER" id="PTHR43818">
    <property type="entry name" value="BCDNA.GH03377"/>
    <property type="match status" value="1"/>
</dbReference>
<evidence type="ECO:0000313" key="4">
    <source>
        <dbReference type="EMBL" id="MDQ0426607.1"/>
    </source>
</evidence>
<feature type="domain" description="GFO/IDH/MocA-like oxidoreductase" evidence="3">
    <location>
        <begin position="155"/>
        <end position="280"/>
    </location>
</feature>
<organism evidence="4 5">
    <name type="scientific">Cellulomonas iranensis</name>
    <dbReference type="NCBI Taxonomy" id="76862"/>
    <lineage>
        <taxon>Bacteria</taxon>
        <taxon>Bacillati</taxon>
        <taxon>Actinomycetota</taxon>
        <taxon>Actinomycetes</taxon>
        <taxon>Micrococcales</taxon>
        <taxon>Cellulomonadaceae</taxon>
        <taxon>Cellulomonas</taxon>
    </lineage>
</organism>
<accession>A0ABU0GPV6</accession>
<evidence type="ECO:0000256" key="2">
    <source>
        <dbReference type="ARBA" id="ARBA00023027"/>
    </source>
</evidence>
<keyword evidence="5" id="KW-1185">Reference proteome</keyword>
<name>A0ABU0GPV6_9CELL</name>
<dbReference type="Pfam" id="PF22725">
    <property type="entry name" value="GFO_IDH_MocA_C3"/>
    <property type="match status" value="1"/>
</dbReference>
<evidence type="ECO:0000259" key="3">
    <source>
        <dbReference type="Pfam" id="PF22725"/>
    </source>
</evidence>
<gene>
    <name evidence="4" type="ORF">JO380_002988</name>
</gene>
<evidence type="ECO:0000313" key="5">
    <source>
        <dbReference type="Proteomes" id="UP001240250"/>
    </source>
</evidence>
<evidence type="ECO:0000256" key="1">
    <source>
        <dbReference type="ARBA" id="ARBA00023002"/>
    </source>
</evidence>
<comment type="caution">
    <text evidence="4">The sequence shown here is derived from an EMBL/GenBank/DDBJ whole genome shotgun (WGS) entry which is preliminary data.</text>
</comment>
<dbReference type="InterPro" id="IPR036291">
    <property type="entry name" value="NAD(P)-bd_dom_sf"/>
</dbReference>
<dbReference type="PANTHER" id="PTHR43818:SF11">
    <property type="entry name" value="BCDNA.GH03377"/>
    <property type="match status" value="1"/>
</dbReference>
<dbReference type="EMBL" id="JAUSVM010000001">
    <property type="protein sequence ID" value="MDQ0426607.1"/>
    <property type="molecule type" value="Genomic_DNA"/>
</dbReference>